<dbReference type="Pfam" id="PF04434">
    <property type="entry name" value="SWIM"/>
    <property type="match status" value="1"/>
</dbReference>
<protein>
    <recommendedName>
        <fullName evidence="5">SWIM-type domain-containing protein</fullName>
    </recommendedName>
</protein>
<keyword evidence="1" id="KW-0479">Metal-binding</keyword>
<keyword evidence="2 4" id="KW-0863">Zinc-finger</keyword>
<evidence type="ECO:0000256" key="3">
    <source>
        <dbReference type="ARBA" id="ARBA00022833"/>
    </source>
</evidence>
<evidence type="ECO:0000256" key="1">
    <source>
        <dbReference type="ARBA" id="ARBA00022723"/>
    </source>
</evidence>
<comment type="caution">
    <text evidence="6">The sequence shown here is derived from an EMBL/GenBank/DDBJ whole genome shotgun (WGS) entry which is preliminary data.</text>
</comment>
<dbReference type="InterPro" id="IPR006564">
    <property type="entry name" value="Znf_PMZ"/>
</dbReference>
<dbReference type="Pfam" id="PF10551">
    <property type="entry name" value="MULE"/>
    <property type="match status" value="1"/>
</dbReference>
<dbReference type="InterPro" id="IPR007527">
    <property type="entry name" value="Znf_SWIM"/>
</dbReference>
<dbReference type="EMBL" id="CAMAPE010000051">
    <property type="protein sequence ID" value="CAH9108432.1"/>
    <property type="molecule type" value="Genomic_DNA"/>
</dbReference>
<keyword evidence="3" id="KW-0862">Zinc</keyword>
<dbReference type="GO" id="GO:0008270">
    <property type="term" value="F:zinc ion binding"/>
    <property type="evidence" value="ECO:0007669"/>
    <property type="project" value="UniProtKB-KW"/>
</dbReference>
<evidence type="ECO:0000259" key="5">
    <source>
        <dbReference type="PROSITE" id="PS50966"/>
    </source>
</evidence>
<dbReference type="OrthoDB" id="1511896at2759"/>
<keyword evidence="7" id="KW-1185">Reference proteome</keyword>
<dbReference type="Proteomes" id="UP001152484">
    <property type="component" value="Unassembled WGS sequence"/>
</dbReference>
<dbReference type="SMART" id="SM00575">
    <property type="entry name" value="ZnF_PMZ"/>
    <property type="match status" value="1"/>
</dbReference>
<accession>A0A9P0ZQE9</accession>
<dbReference type="PANTHER" id="PTHR47718:SF18">
    <property type="entry name" value="PROTEIN FAR1-RELATED SEQUENCE 5-LIKE"/>
    <property type="match status" value="1"/>
</dbReference>
<dbReference type="PROSITE" id="PS50966">
    <property type="entry name" value="ZF_SWIM"/>
    <property type="match status" value="1"/>
</dbReference>
<dbReference type="PANTHER" id="PTHR47718">
    <property type="entry name" value="OS01G0519700 PROTEIN"/>
    <property type="match status" value="1"/>
</dbReference>
<proteinExistence type="predicted"/>
<name>A0A9P0ZQE9_CUSEU</name>
<dbReference type="InterPro" id="IPR018289">
    <property type="entry name" value="MULE_transposase_dom"/>
</dbReference>
<evidence type="ECO:0000313" key="6">
    <source>
        <dbReference type="EMBL" id="CAH9108432.1"/>
    </source>
</evidence>
<evidence type="ECO:0000313" key="7">
    <source>
        <dbReference type="Proteomes" id="UP001152484"/>
    </source>
</evidence>
<reference evidence="6" key="1">
    <citation type="submission" date="2022-07" db="EMBL/GenBank/DDBJ databases">
        <authorList>
            <person name="Macas J."/>
            <person name="Novak P."/>
            <person name="Neumann P."/>
        </authorList>
    </citation>
    <scope>NUCLEOTIDE SEQUENCE</scope>
</reference>
<evidence type="ECO:0000256" key="4">
    <source>
        <dbReference type="PROSITE-ProRule" id="PRU00325"/>
    </source>
</evidence>
<organism evidence="6 7">
    <name type="scientific">Cuscuta europaea</name>
    <name type="common">European dodder</name>
    <dbReference type="NCBI Taxonomy" id="41803"/>
    <lineage>
        <taxon>Eukaryota</taxon>
        <taxon>Viridiplantae</taxon>
        <taxon>Streptophyta</taxon>
        <taxon>Embryophyta</taxon>
        <taxon>Tracheophyta</taxon>
        <taxon>Spermatophyta</taxon>
        <taxon>Magnoliopsida</taxon>
        <taxon>eudicotyledons</taxon>
        <taxon>Gunneridae</taxon>
        <taxon>Pentapetalae</taxon>
        <taxon>asterids</taxon>
        <taxon>lamiids</taxon>
        <taxon>Solanales</taxon>
        <taxon>Convolvulaceae</taxon>
        <taxon>Cuscuteae</taxon>
        <taxon>Cuscuta</taxon>
        <taxon>Cuscuta subgen. Cuscuta</taxon>
    </lineage>
</organism>
<evidence type="ECO:0000256" key="2">
    <source>
        <dbReference type="ARBA" id="ARBA00022771"/>
    </source>
</evidence>
<sequence length="463" mass="52954">MKCYRLYKETVGGYANIGATSVDFKNFKRDLKAYLVGVDAQMLIDKLFRKKKICSAFSFEYDVDESDQLTRIFWADPVCIKNYALFGDVVSFDATYETNRYNMVFAPFTGVDNHKKCITFGVGLLLKEDVESYTWLFRCFLNAMGREPECIIKNQDPSMKIAIPHVFSTTCHRFCMWHIMSKFESAMDSQRHKSAQLTKVSESSIPEYKTPLHIERYASSVNNHSIFYLVQKEICYACFSCAVLSLQHEGCVFTYVISDERALHFTVVHNTSDGTTLCSCKHFERIGILCRHIFFVLKDKKVNAIPDRYVLRRWCKDSILKPLNAFEDGVFQQCVGTEEQTVAMKTLWSDIHFCVGMIEYQPHLFQQFSDAIKVQKELLSSSQPSIAAATSKSDVIKGFYGSPIPTQLSVHPPQQARNKGCGKRIKGGKEKAIEVSQKTKRLCRTCNQKGYHDSRNCPLNSDE</sequence>
<dbReference type="AlphaFoldDB" id="A0A9P0ZQE9"/>
<feature type="domain" description="SWIM-type" evidence="5">
    <location>
        <begin position="265"/>
        <end position="301"/>
    </location>
</feature>
<gene>
    <name evidence="6" type="ORF">CEURO_LOCUS18103</name>
</gene>